<proteinExistence type="predicted"/>
<organism evidence="1 2">
    <name type="scientific">Zalaria obscura</name>
    <dbReference type="NCBI Taxonomy" id="2024903"/>
    <lineage>
        <taxon>Eukaryota</taxon>
        <taxon>Fungi</taxon>
        <taxon>Dikarya</taxon>
        <taxon>Ascomycota</taxon>
        <taxon>Pezizomycotina</taxon>
        <taxon>Dothideomycetes</taxon>
        <taxon>Dothideomycetidae</taxon>
        <taxon>Dothideales</taxon>
        <taxon>Zalariaceae</taxon>
        <taxon>Zalaria</taxon>
    </lineage>
</organism>
<evidence type="ECO:0000313" key="1">
    <source>
        <dbReference type="EMBL" id="KAK8219730.1"/>
    </source>
</evidence>
<sequence length="451" mass="49644">MAPLPKALSDLLSRSLTPSSYAAEIQGLSVSSLELDRRSTTPLDTLTQILSRDVTPTSPKDIQAVHRLVTRTTSSTHTPCVGCKSPTSFNNSFYLALFATLGAAMVLASIWFFLWAKNGGFQWSGHDWDDYKSTVLRRKGPDGKTLSNATKSTKLGGGSVVHNQARWEAKTVVGRDEKGRKGVLGKRGFAGTHSIGYHDDFTTQFSGDTMTEQTSVVGDPRRQKNHRSSDKKGGGDHSKRYSNRDDVRAYRAEKPARVGGLNRPADGTDYTGSEAMSETTTERSSEPVLAHHRKQEARHANVESKARDMEREWRREAERAAAAIAREDGAGKTQTPKLTPSKPRDSARRSPRSASPKKREGRDFSFSAGDDHSSNYYSEYRPRASGIPREARGGRQASRSRSPRKNVPGSYGDDDSETGTKIYEHKMGGRKGRDVMAGYRRGGRDELSDGE</sequence>
<dbReference type="Proteomes" id="UP001320706">
    <property type="component" value="Unassembled WGS sequence"/>
</dbReference>
<name>A0ACC3SPU1_9PEZI</name>
<gene>
    <name evidence="1" type="ORF">M8818_000704</name>
</gene>
<reference evidence="1" key="1">
    <citation type="submission" date="2024-02" db="EMBL/GenBank/DDBJ databases">
        <title>Metagenome Assembled Genome of Zalaria obscura JY119.</title>
        <authorList>
            <person name="Vighnesh L."/>
            <person name="Jagadeeshwari U."/>
            <person name="Venkata Ramana C."/>
            <person name="Sasikala C."/>
        </authorList>
    </citation>
    <scope>NUCLEOTIDE SEQUENCE</scope>
    <source>
        <strain evidence="1">JY119</strain>
    </source>
</reference>
<keyword evidence="2" id="KW-1185">Reference proteome</keyword>
<comment type="caution">
    <text evidence="1">The sequence shown here is derived from an EMBL/GenBank/DDBJ whole genome shotgun (WGS) entry which is preliminary data.</text>
</comment>
<accession>A0ACC3SPU1</accession>
<evidence type="ECO:0000313" key="2">
    <source>
        <dbReference type="Proteomes" id="UP001320706"/>
    </source>
</evidence>
<protein>
    <submittedName>
        <fullName evidence="1">Uncharacterized protein</fullName>
    </submittedName>
</protein>
<dbReference type="EMBL" id="JAMKPW020000003">
    <property type="protein sequence ID" value="KAK8219730.1"/>
    <property type="molecule type" value="Genomic_DNA"/>
</dbReference>